<comment type="pathway">
    <text evidence="1">Purine metabolism; IMP biosynthesis via de novo pathway; 5-amino-1-(5-phospho-D-ribosyl)imidazole-4-carboxamide from 5-amino-1-(5-phospho-D-ribosyl)imidazole-4-carboxylate: step 1/2.</text>
</comment>
<dbReference type="GeneID" id="25263307"/>
<reference evidence="10 11" key="1">
    <citation type="submission" date="2014-05" db="EMBL/GenBank/DDBJ databases">
        <title>Draft genome sequence of a rare smut relative, Tilletiaria anomala UBC 951.</title>
        <authorList>
            <consortium name="DOE Joint Genome Institute"/>
            <person name="Toome M."/>
            <person name="Kuo A."/>
            <person name="Henrissat B."/>
            <person name="Lipzen A."/>
            <person name="Tritt A."/>
            <person name="Yoshinaga Y."/>
            <person name="Zane M."/>
            <person name="Barry K."/>
            <person name="Grigoriev I.V."/>
            <person name="Spatafora J.W."/>
            <person name="Aimea M.C."/>
        </authorList>
    </citation>
    <scope>NUCLEOTIDE SEQUENCE [LARGE SCALE GENOMIC DNA]</scope>
    <source>
        <strain evidence="10 11">UBC 951</strain>
    </source>
</reference>
<dbReference type="PANTHER" id="PTHR43700:SF1">
    <property type="entry name" value="PHOSPHORIBOSYLAMINOIMIDAZOLE-SUCCINOCARBOXAMIDE SYNTHASE"/>
    <property type="match status" value="1"/>
</dbReference>
<keyword evidence="7" id="KW-0067">ATP-binding</keyword>
<evidence type="ECO:0000259" key="9">
    <source>
        <dbReference type="Pfam" id="PF01259"/>
    </source>
</evidence>
<evidence type="ECO:0000256" key="7">
    <source>
        <dbReference type="ARBA" id="ARBA00022840"/>
    </source>
</evidence>
<dbReference type="OrthoDB" id="9991235at2759"/>
<keyword evidence="6" id="KW-0658">Purine biosynthesis</keyword>
<feature type="domain" description="SAICAR synthetase/ADE2 N-terminal" evidence="9">
    <location>
        <begin position="50"/>
        <end position="260"/>
    </location>
</feature>
<dbReference type="EMBL" id="JMSN01000063">
    <property type="protein sequence ID" value="KDN43211.1"/>
    <property type="molecule type" value="Genomic_DNA"/>
</dbReference>
<dbReference type="InterPro" id="IPR018236">
    <property type="entry name" value="SAICAR_synthetase_CS"/>
</dbReference>
<keyword evidence="5" id="KW-0547">Nucleotide-binding</keyword>
<dbReference type="PROSITE" id="PS01058">
    <property type="entry name" value="SAICAR_SYNTHETASE_2"/>
    <property type="match status" value="1"/>
</dbReference>
<name>A0A066VP18_TILAU</name>
<dbReference type="AlphaFoldDB" id="A0A066VP18"/>
<gene>
    <name evidence="10" type="ORF">K437DRAFT_248610</name>
</gene>
<feature type="domain" description="SAICAR synthetase/ADE2 N-terminal" evidence="9">
    <location>
        <begin position="284"/>
        <end position="329"/>
    </location>
</feature>
<dbReference type="Pfam" id="PF01259">
    <property type="entry name" value="SAICAR_synt"/>
    <property type="match status" value="2"/>
</dbReference>
<organism evidence="10 11">
    <name type="scientific">Tilletiaria anomala (strain ATCC 24038 / CBS 436.72 / UBC 951)</name>
    <dbReference type="NCBI Taxonomy" id="1037660"/>
    <lineage>
        <taxon>Eukaryota</taxon>
        <taxon>Fungi</taxon>
        <taxon>Dikarya</taxon>
        <taxon>Basidiomycota</taxon>
        <taxon>Ustilaginomycotina</taxon>
        <taxon>Exobasidiomycetes</taxon>
        <taxon>Georgefischeriales</taxon>
        <taxon>Tilletiariaceae</taxon>
        <taxon>Tilletiaria</taxon>
    </lineage>
</organism>
<accession>A0A066VP18</accession>
<evidence type="ECO:0000256" key="4">
    <source>
        <dbReference type="ARBA" id="ARBA00022598"/>
    </source>
</evidence>
<dbReference type="PROSITE" id="PS01057">
    <property type="entry name" value="SAICAR_SYNTHETASE_1"/>
    <property type="match status" value="1"/>
</dbReference>
<dbReference type="PANTHER" id="PTHR43700">
    <property type="entry name" value="PHOSPHORIBOSYLAMINOIMIDAZOLE-SUCCINOCARBOXAMIDE SYNTHASE"/>
    <property type="match status" value="1"/>
</dbReference>
<protein>
    <recommendedName>
        <fullName evidence="3">Phosphoribosylaminoimidazole-succinocarboxamide synthase</fullName>
        <ecNumber evidence="2">6.3.2.6</ecNumber>
    </recommendedName>
    <alternativeName>
        <fullName evidence="8">SAICAR synthetase</fullName>
    </alternativeName>
</protein>
<proteinExistence type="inferred from homology"/>
<evidence type="ECO:0000256" key="3">
    <source>
        <dbReference type="ARBA" id="ARBA00016460"/>
    </source>
</evidence>
<dbReference type="SUPFAM" id="SSF56104">
    <property type="entry name" value="SAICAR synthase-like"/>
    <property type="match status" value="1"/>
</dbReference>
<dbReference type="FunCoup" id="A0A066VP18">
    <property type="interactions" value="328"/>
</dbReference>
<keyword evidence="11" id="KW-1185">Reference proteome</keyword>
<dbReference type="Gene3D" id="3.30.470.20">
    <property type="entry name" value="ATP-grasp fold, B domain"/>
    <property type="match status" value="1"/>
</dbReference>
<sequence>MTPTMPAIEVLQSALPLPLIARGKVRDVYDAEIIAPADTSAPGAAEETAAAGSILFVASDRISAFDIILANGIPGKGQLLNRLSAFWFRLLTSEADGVIPSHVLFTSSSKFPPSLVQRLSQASTMPSKPALPALEQVRGRSMLVRRARILPIEAIVRGYLTGSGWAEYQKHGTVHGLAMPKSMQESQEIPGGPIFTPSTKAEQGEHDENIHPDKVADIIGPELAQHMAKVAVDLYKTAAEHARTRGIILADTKFEFGMVPTASLPAASALVKRQPTFKNKETGEEETMILVDEVLTPDSSRFWGAAEYQVGKSQASFDKQFVRDWLKKEGLVGPNKEVQEGKEIRLPEDVVKATLERYEQAYDMITGERFVVGED</sequence>
<dbReference type="InterPro" id="IPR028923">
    <property type="entry name" value="SAICAR_synt/ADE2_N"/>
</dbReference>
<evidence type="ECO:0000256" key="1">
    <source>
        <dbReference type="ARBA" id="ARBA00004672"/>
    </source>
</evidence>
<dbReference type="Proteomes" id="UP000027361">
    <property type="component" value="Unassembled WGS sequence"/>
</dbReference>
<dbReference type="Gene3D" id="3.30.200.20">
    <property type="entry name" value="Phosphorylase Kinase, domain 1"/>
    <property type="match status" value="1"/>
</dbReference>
<evidence type="ECO:0000256" key="8">
    <source>
        <dbReference type="ARBA" id="ARBA00030409"/>
    </source>
</evidence>
<dbReference type="HOGENOM" id="CLU_045637_0_2_1"/>
<evidence type="ECO:0000313" key="10">
    <source>
        <dbReference type="EMBL" id="KDN43211.1"/>
    </source>
</evidence>
<dbReference type="UniPathway" id="UPA00074">
    <property type="reaction ID" value="UER00131"/>
</dbReference>
<dbReference type="OMA" id="CEPFKVE"/>
<dbReference type="InParanoid" id="A0A066VP18"/>
<dbReference type="GO" id="GO:0004639">
    <property type="term" value="F:phosphoribosylaminoimidazolesuccinocarboxamide synthase activity"/>
    <property type="evidence" value="ECO:0007669"/>
    <property type="project" value="UniProtKB-EC"/>
</dbReference>
<comment type="caution">
    <text evidence="10">The sequence shown here is derived from an EMBL/GenBank/DDBJ whole genome shotgun (WGS) entry which is preliminary data.</text>
</comment>
<evidence type="ECO:0000313" key="11">
    <source>
        <dbReference type="Proteomes" id="UP000027361"/>
    </source>
</evidence>
<dbReference type="EC" id="6.3.2.6" evidence="2"/>
<dbReference type="GO" id="GO:0006189">
    <property type="term" value="P:'de novo' IMP biosynthetic process"/>
    <property type="evidence" value="ECO:0007669"/>
    <property type="project" value="UniProtKB-UniPathway"/>
</dbReference>
<evidence type="ECO:0000256" key="6">
    <source>
        <dbReference type="ARBA" id="ARBA00022755"/>
    </source>
</evidence>
<dbReference type="RefSeq" id="XP_013242310.1">
    <property type="nucleotide sequence ID" value="XM_013386856.1"/>
</dbReference>
<dbReference type="CDD" id="cd01414">
    <property type="entry name" value="SAICAR_synt_Sc"/>
    <property type="match status" value="1"/>
</dbReference>
<dbReference type="STRING" id="1037660.A0A066VP18"/>
<dbReference type="GO" id="GO:0005737">
    <property type="term" value="C:cytoplasm"/>
    <property type="evidence" value="ECO:0007669"/>
    <property type="project" value="TreeGrafter"/>
</dbReference>
<evidence type="ECO:0000256" key="5">
    <source>
        <dbReference type="ARBA" id="ARBA00022741"/>
    </source>
</evidence>
<keyword evidence="4" id="KW-0436">Ligase</keyword>
<dbReference type="GO" id="GO:0005524">
    <property type="term" value="F:ATP binding"/>
    <property type="evidence" value="ECO:0007669"/>
    <property type="project" value="UniProtKB-KW"/>
</dbReference>
<dbReference type="HAMAP" id="MF_00137">
    <property type="entry name" value="SAICAR_synth"/>
    <property type="match status" value="1"/>
</dbReference>
<evidence type="ECO:0000256" key="2">
    <source>
        <dbReference type="ARBA" id="ARBA00012217"/>
    </source>
</evidence>